<evidence type="ECO:0000256" key="2">
    <source>
        <dbReference type="PROSITE-ProRule" id="PRU00169"/>
    </source>
</evidence>
<dbReference type="PANTHER" id="PTHR44591:SF3">
    <property type="entry name" value="RESPONSE REGULATORY DOMAIN-CONTAINING PROTEIN"/>
    <property type="match status" value="1"/>
</dbReference>
<dbReference type="Gene3D" id="1.25.10.10">
    <property type="entry name" value="Leucine-rich Repeat Variant"/>
    <property type="match status" value="2"/>
</dbReference>
<dbReference type="InterPro" id="IPR011989">
    <property type="entry name" value="ARM-like"/>
</dbReference>
<keyword evidence="1 2" id="KW-0597">Phosphoprotein</keyword>
<evidence type="ECO:0000259" key="3">
    <source>
        <dbReference type="PROSITE" id="PS50110"/>
    </source>
</evidence>
<dbReference type="Proteomes" id="UP001061361">
    <property type="component" value="Chromosome"/>
</dbReference>
<organism evidence="4 5">
    <name type="scientific">Pseudodesulfovibrio portus</name>
    <dbReference type="NCBI Taxonomy" id="231439"/>
    <lineage>
        <taxon>Bacteria</taxon>
        <taxon>Pseudomonadati</taxon>
        <taxon>Thermodesulfobacteriota</taxon>
        <taxon>Desulfovibrionia</taxon>
        <taxon>Desulfovibrionales</taxon>
        <taxon>Desulfovibrionaceae</taxon>
    </lineage>
</organism>
<dbReference type="InterPro" id="IPR016024">
    <property type="entry name" value="ARM-type_fold"/>
</dbReference>
<dbReference type="Gene3D" id="3.40.50.2300">
    <property type="match status" value="1"/>
</dbReference>
<dbReference type="InterPro" id="IPR050595">
    <property type="entry name" value="Bact_response_regulator"/>
</dbReference>
<evidence type="ECO:0000256" key="1">
    <source>
        <dbReference type="ARBA" id="ARBA00022553"/>
    </source>
</evidence>
<dbReference type="Pfam" id="PF00072">
    <property type="entry name" value="Response_reg"/>
    <property type="match status" value="1"/>
</dbReference>
<dbReference type="InterPro" id="IPR011006">
    <property type="entry name" value="CheY-like_superfamily"/>
</dbReference>
<dbReference type="Pfam" id="PF13646">
    <property type="entry name" value="HEAT_2"/>
    <property type="match status" value="2"/>
</dbReference>
<dbReference type="InterPro" id="IPR001789">
    <property type="entry name" value="Sig_transdc_resp-reg_receiver"/>
</dbReference>
<evidence type="ECO:0000313" key="4">
    <source>
        <dbReference type="EMBL" id="BDQ34670.1"/>
    </source>
</evidence>
<dbReference type="EMBL" id="AP026708">
    <property type="protein sequence ID" value="BDQ34670.1"/>
    <property type="molecule type" value="Genomic_DNA"/>
</dbReference>
<dbReference type="SMART" id="SM00448">
    <property type="entry name" value="REC"/>
    <property type="match status" value="1"/>
</dbReference>
<dbReference type="PROSITE" id="PS50110">
    <property type="entry name" value="RESPONSE_REGULATORY"/>
    <property type="match status" value="1"/>
</dbReference>
<proteinExistence type="predicted"/>
<feature type="domain" description="Response regulatory" evidence="3">
    <location>
        <begin position="409"/>
        <end position="526"/>
    </location>
</feature>
<sequence length="527" mass="57500">MAMLDDFRNKEFLDQITILNEISGSKDPEALPGLMALLKEPVGDTSIDYMVVNALNAVLSNNEDIVIQGLTDDHEGFNILCIRVAGEYALKNAVPSLASMTEKEQDPDRLMEIITSLARIADPQALPVFRKFLDHEDAFIQSACIEALGKLSDTESIGRFKAMIEESEAPDRFEVCDITTWKAVDTLAGFRSDDTIGFLVAKLHHKNPTVRRIITDALVSIGTQCVPMLLGSFETGNTDDKILTANVLGFIGHRSGADGLVAALDKGLAANENVRYAVYEALGRIGTMKGIICLVDGLSETEELILMAVIGGLGNHVNPGMIATLTKLIAEGDDQSARLVKAIIASKATAIFDALYENPEAGDALIEVLAKSKDPHILEEFRAVLVDIDDERSKRDLKRLPQVSTGSRKALAADDSRSMCAMHRAILTDLGFEPFIAVNGEEAYDFIEEGEEFEVIVTDMNMPVMDGMELVAKIRSTPGMEDTPIIMVTTESEMSQQDLASKAGVTAFITKPFKPDELKMKINEITR</sequence>
<evidence type="ECO:0000313" key="5">
    <source>
        <dbReference type="Proteomes" id="UP001061361"/>
    </source>
</evidence>
<keyword evidence="5" id="KW-1185">Reference proteome</keyword>
<gene>
    <name evidence="4" type="ORF">JCM14722_22120</name>
</gene>
<feature type="modified residue" description="4-aspartylphosphate" evidence="2">
    <location>
        <position position="459"/>
    </location>
</feature>
<reference evidence="4" key="1">
    <citation type="submission" date="2022-08" db="EMBL/GenBank/DDBJ databases">
        <title>Genome Sequence of the sulphate-reducing bacterium, Pseudodesulfovibrio portus JCM14722.</title>
        <authorList>
            <person name="Kondo R."/>
            <person name="Kataoka T."/>
        </authorList>
    </citation>
    <scope>NUCLEOTIDE SEQUENCE</scope>
    <source>
        <strain evidence="4">JCM 14722</strain>
    </source>
</reference>
<protein>
    <recommendedName>
        <fullName evidence="3">Response regulatory domain-containing protein</fullName>
    </recommendedName>
</protein>
<dbReference type="SUPFAM" id="SSF48371">
    <property type="entry name" value="ARM repeat"/>
    <property type="match status" value="1"/>
</dbReference>
<dbReference type="RefSeq" id="WP_264981566.1">
    <property type="nucleotide sequence ID" value="NZ_AP026708.1"/>
</dbReference>
<dbReference type="SUPFAM" id="SSF52172">
    <property type="entry name" value="CheY-like"/>
    <property type="match status" value="1"/>
</dbReference>
<name>A0ABN6RX46_9BACT</name>
<accession>A0ABN6RX46</accession>
<dbReference type="PANTHER" id="PTHR44591">
    <property type="entry name" value="STRESS RESPONSE REGULATOR PROTEIN 1"/>
    <property type="match status" value="1"/>
</dbReference>